<evidence type="ECO:0008006" key="4">
    <source>
        <dbReference type="Google" id="ProtNLM"/>
    </source>
</evidence>
<gene>
    <name evidence="2" type="ORF">CERZMDRAFT_83249</name>
</gene>
<evidence type="ECO:0000256" key="1">
    <source>
        <dbReference type="SAM" id="SignalP"/>
    </source>
</evidence>
<name>A0A6A6FK27_9PEZI</name>
<dbReference type="OrthoDB" id="3644474at2759"/>
<evidence type="ECO:0000313" key="2">
    <source>
        <dbReference type="EMBL" id="KAF2213805.1"/>
    </source>
</evidence>
<sequence length="347" mass="35728">MHSSTVLAGLVAVTATAFPNAEQRSLFVYSTVDNITKYRPSSLCTAGAVSTKTTIKDKTITSTITTCSAPITDTTTVTPEAVTTVCSDGAGSDLLARQDAGCTSTTTVSASVATVFTGQYNRTQPTGMPLEQRSPALLPGLVGSVVHRLGQSALQNQKAFEVDCLKKVTTHVYVTKTVAEQAVTETVTAETPTVCVTQPGKVLAPELSITTTLSRHSTDGAAAGGLCTVTASASSTTTQHLKCAPTNLISEIGGKGIGQTQGDDSNTRGLAPGSDPSACCQLCVDTDGCAASEDDWKAGNCFLWYTEPSCGLGFKYSDNNQNLAPGAGFLVQTGCGSIEETEAPTGE</sequence>
<accession>A0A6A6FK27</accession>
<keyword evidence="3" id="KW-1185">Reference proteome</keyword>
<dbReference type="EMBL" id="ML992669">
    <property type="protein sequence ID" value="KAF2213805.1"/>
    <property type="molecule type" value="Genomic_DNA"/>
</dbReference>
<reference evidence="2" key="1">
    <citation type="journal article" date="2020" name="Stud. Mycol.">
        <title>101 Dothideomycetes genomes: a test case for predicting lifestyles and emergence of pathogens.</title>
        <authorList>
            <person name="Haridas S."/>
            <person name="Albert R."/>
            <person name="Binder M."/>
            <person name="Bloem J."/>
            <person name="Labutti K."/>
            <person name="Salamov A."/>
            <person name="Andreopoulos B."/>
            <person name="Baker S."/>
            <person name="Barry K."/>
            <person name="Bills G."/>
            <person name="Bluhm B."/>
            <person name="Cannon C."/>
            <person name="Castanera R."/>
            <person name="Culley D."/>
            <person name="Daum C."/>
            <person name="Ezra D."/>
            <person name="Gonzalez J."/>
            <person name="Henrissat B."/>
            <person name="Kuo A."/>
            <person name="Liang C."/>
            <person name="Lipzen A."/>
            <person name="Lutzoni F."/>
            <person name="Magnuson J."/>
            <person name="Mondo S."/>
            <person name="Nolan M."/>
            <person name="Ohm R."/>
            <person name="Pangilinan J."/>
            <person name="Park H.-J."/>
            <person name="Ramirez L."/>
            <person name="Alfaro M."/>
            <person name="Sun H."/>
            <person name="Tritt A."/>
            <person name="Yoshinaga Y."/>
            <person name="Zwiers L.-H."/>
            <person name="Turgeon B."/>
            <person name="Goodwin S."/>
            <person name="Spatafora J."/>
            <person name="Crous P."/>
            <person name="Grigoriev I."/>
        </authorList>
    </citation>
    <scope>NUCLEOTIDE SEQUENCE</scope>
    <source>
        <strain evidence="2">SCOH1-5</strain>
    </source>
</reference>
<dbReference type="AlphaFoldDB" id="A0A6A6FK27"/>
<evidence type="ECO:0000313" key="3">
    <source>
        <dbReference type="Proteomes" id="UP000799539"/>
    </source>
</evidence>
<dbReference type="Proteomes" id="UP000799539">
    <property type="component" value="Unassembled WGS sequence"/>
</dbReference>
<proteinExistence type="predicted"/>
<organism evidence="2 3">
    <name type="scientific">Cercospora zeae-maydis SCOH1-5</name>
    <dbReference type="NCBI Taxonomy" id="717836"/>
    <lineage>
        <taxon>Eukaryota</taxon>
        <taxon>Fungi</taxon>
        <taxon>Dikarya</taxon>
        <taxon>Ascomycota</taxon>
        <taxon>Pezizomycotina</taxon>
        <taxon>Dothideomycetes</taxon>
        <taxon>Dothideomycetidae</taxon>
        <taxon>Mycosphaerellales</taxon>
        <taxon>Mycosphaerellaceae</taxon>
        <taxon>Cercospora</taxon>
    </lineage>
</organism>
<feature type="chain" id="PRO_5025424355" description="Apple domain-containing protein" evidence="1">
    <location>
        <begin position="18"/>
        <end position="347"/>
    </location>
</feature>
<keyword evidence="1" id="KW-0732">Signal</keyword>
<protein>
    <recommendedName>
        <fullName evidence="4">Apple domain-containing protein</fullName>
    </recommendedName>
</protein>
<feature type="signal peptide" evidence="1">
    <location>
        <begin position="1"/>
        <end position="17"/>
    </location>
</feature>